<feature type="domain" description="HPr" evidence="1">
    <location>
        <begin position="11"/>
        <end position="73"/>
    </location>
</feature>
<dbReference type="EMBL" id="CP020814">
    <property type="protein sequence ID" value="ARK29599.1"/>
    <property type="molecule type" value="Genomic_DNA"/>
</dbReference>
<keyword evidence="3" id="KW-1185">Reference proteome</keyword>
<evidence type="ECO:0000313" key="3">
    <source>
        <dbReference type="Proteomes" id="UP000193006"/>
    </source>
</evidence>
<dbReference type="InterPro" id="IPR035895">
    <property type="entry name" value="HPr-like_sf"/>
</dbReference>
<evidence type="ECO:0000259" key="1">
    <source>
        <dbReference type="Pfam" id="PF00381"/>
    </source>
</evidence>
<dbReference type="STRING" id="199441.BkAM31D_06840"/>
<gene>
    <name evidence="2" type="ORF">BkAM31D_06840</name>
</gene>
<dbReference type="RefSeq" id="WP_066154319.1">
    <property type="nucleotide sequence ID" value="NZ_CP020814.1"/>
</dbReference>
<dbReference type="SUPFAM" id="SSF55594">
    <property type="entry name" value="HPr-like"/>
    <property type="match status" value="1"/>
</dbReference>
<dbReference type="Pfam" id="PF00381">
    <property type="entry name" value="PTS-HPr"/>
    <property type="match status" value="1"/>
</dbReference>
<name>A0A1X9M835_9BACI</name>
<dbReference type="Proteomes" id="UP000193006">
    <property type="component" value="Chromosome"/>
</dbReference>
<protein>
    <submittedName>
        <fullName evidence="2">PTS HPr component phosphorylation site</fullName>
    </submittedName>
</protein>
<organism evidence="2 3">
    <name type="scientific">Halalkalibacter krulwichiae</name>
    <dbReference type="NCBI Taxonomy" id="199441"/>
    <lineage>
        <taxon>Bacteria</taxon>
        <taxon>Bacillati</taxon>
        <taxon>Bacillota</taxon>
        <taxon>Bacilli</taxon>
        <taxon>Bacillales</taxon>
        <taxon>Bacillaceae</taxon>
        <taxon>Halalkalibacter</taxon>
    </lineage>
</organism>
<dbReference type="InterPro" id="IPR000032">
    <property type="entry name" value="HPr-like"/>
</dbReference>
<dbReference type="AlphaFoldDB" id="A0A1X9M835"/>
<dbReference type="KEGG" id="bkw:BkAM31D_06840"/>
<dbReference type="Gene3D" id="3.30.1340.10">
    <property type="entry name" value="HPr-like"/>
    <property type="match status" value="1"/>
</dbReference>
<evidence type="ECO:0000313" key="2">
    <source>
        <dbReference type="EMBL" id="ARK29599.1"/>
    </source>
</evidence>
<sequence>MKVKVIKPLLADSACLLINKAREFPEEISIKKRQLSVDAKNLLDLLSISLEIGDIIEIQIIGSRKDEITNALLATGVFERLN</sequence>
<proteinExistence type="predicted"/>
<accession>A0A1X9M835</accession>
<reference evidence="2 3" key="1">
    <citation type="submission" date="2017-04" db="EMBL/GenBank/DDBJ databases">
        <title>Bacillus krulwichiae AM31D Genome sequencing and assembly.</title>
        <authorList>
            <person name="Krulwich T.A."/>
            <person name="Anastor L."/>
            <person name="Ehrlich R."/>
            <person name="Ehrlich G.D."/>
            <person name="Janto B."/>
        </authorList>
    </citation>
    <scope>NUCLEOTIDE SEQUENCE [LARGE SCALE GENOMIC DNA]</scope>
    <source>
        <strain evidence="2 3">AM31D</strain>
    </source>
</reference>